<dbReference type="Pfam" id="PF05317">
    <property type="entry name" value="Thermopsin"/>
    <property type="match status" value="1"/>
</dbReference>
<sequence>AAISAAKSSNVPLSDVFLPNYASATKLSNGIISLGYGQSPAPMGIGFYGLYNNSTGKTAAKNYTFPNAEAQINLSSLQTLNLADGGPQSVTFQLNAVLNNVNLFGNSSYNMWTQNVVVYSARTHTATLELNIWNFSSPTAVMSSNAINYSSGVVYPYPYAYIVVGP</sequence>
<feature type="non-terminal residue" evidence="1">
    <location>
        <position position="166"/>
    </location>
</feature>
<dbReference type="GO" id="GO:0016787">
    <property type="term" value="F:hydrolase activity"/>
    <property type="evidence" value="ECO:0007669"/>
    <property type="project" value="UniProtKB-KW"/>
</dbReference>
<reference evidence="1" key="1">
    <citation type="submission" date="2013-08" db="EMBL/GenBank/DDBJ databases">
        <authorList>
            <person name="Mendez C."/>
            <person name="Richter M."/>
            <person name="Ferrer M."/>
            <person name="Sanchez J."/>
        </authorList>
    </citation>
    <scope>NUCLEOTIDE SEQUENCE</scope>
</reference>
<feature type="non-terminal residue" evidence="1">
    <location>
        <position position="1"/>
    </location>
</feature>
<keyword evidence="1" id="KW-0378">Hydrolase</keyword>
<name>T1A770_9ZZZZ</name>
<gene>
    <name evidence="1" type="ORF">B1B_16412</name>
</gene>
<evidence type="ECO:0000313" key="1">
    <source>
        <dbReference type="EMBL" id="EQD36739.1"/>
    </source>
</evidence>
<proteinExistence type="predicted"/>
<dbReference type="EC" id="3.4.23.-" evidence="1"/>
<organism evidence="1">
    <name type="scientific">mine drainage metagenome</name>
    <dbReference type="NCBI Taxonomy" id="410659"/>
    <lineage>
        <taxon>unclassified sequences</taxon>
        <taxon>metagenomes</taxon>
        <taxon>ecological metagenomes</taxon>
    </lineage>
</organism>
<dbReference type="InterPro" id="IPR007981">
    <property type="entry name" value="Peptidase_A5"/>
</dbReference>
<reference evidence="1" key="2">
    <citation type="journal article" date="2014" name="ISME J.">
        <title>Microbial stratification in low pH oxic and suboxic macroscopic growths along an acid mine drainage.</title>
        <authorList>
            <person name="Mendez-Garcia C."/>
            <person name="Mesa V."/>
            <person name="Sprenger R.R."/>
            <person name="Richter M."/>
            <person name="Diez M.S."/>
            <person name="Solano J."/>
            <person name="Bargiela R."/>
            <person name="Golyshina O.V."/>
            <person name="Manteca A."/>
            <person name="Ramos J.L."/>
            <person name="Gallego J.R."/>
            <person name="Llorente I."/>
            <person name="Martins Dos Santos V.A."/>
            <person name="Jensen O.N."/>
            <person name="Pelaez A.I."/>
            <person name="Sanchez J."/>
            <person name="Ferrer M."/>
        </authorList>
    </citation>
    <scope>NUCLEOTIDE SEQUENCE</scope>
</reference>
<dbReference type="EMBL" id="AUZY01010915">
    <property type="protein sequence ID" value="EQD36739.1"/>
    <property type="molecule type" value="Genomic_DNA"/>
</dbReference>
<accession>T1A770</accession>
<comment type="caution">
    <text evidence="1">The sequence shown here is derived from an EMBL/GenBank/DDBJ whole genome shotgun (WGS) entry which is preliminary data.</text>
</comment>
<protein>
    <submittedName>
        <fullName evidence="1">Peptidase A5, thermopsin</fullName>
        <ecNumber evidence="1">3.4.23.-</ecNumber>
    </submittedName>
</protein>
<dbReference type="AlphaFoldDB" id="T1A770"/>